<dbReference type="EMBL" id="CAMXCT030004390">
    <property type="protein sequence ID" value="CAL4796122.1"/>
    <property type="molecule type" value="Genomic_DNA"/>
</dbReference>
<gene>
    <name evidence="5" type="ORF">C1SCF055_LOCUS34214</name>
</gene>
<feature type="coiled-coil region" evidence="2">
    <location>
        <begin position="167"/>
        <end position="194"/>
    </location>
</feature>
<evidence type="ECO:0000256" key="2">
    <source>
        <dbReference type="SAM" id="Coils"/>
    </source>
</evidence>
<evidence type="ECO:0000313" key="8">
    <source>
        <dbReference type="Proteomes" id="UP001152797"/>
    </source>
</evidence>
<evidence type="ECO:0000313" key="6">
    <source>
        <dbReference type="EMBL" id="CAL1162185.1"/>
    </source>
</evidence>
<keyword evidence="8" id="KW-1185">Reference proteome</keyword>
<accession>A0A9P1DEL0</accession>
<evidence type="ECO:0000256" key="1">
    <source>
        <dbReference type="PROSITE-ProRule" id="PRU00176"/>
    </source>
</evidence>
<dbReference type="InterPro" id="IPR012677">
    <property type="entry name" value="Nucleotide-bd_a/b_plait_sf"/>
</dbReference>
<feature type="region of interest" description="Disordered" evidence="3">
    <location>
        <begin position="346"/>
        <end position="389"/>
    </location>
</feature>
<dbReference type="SUPFAM" id="SSF54928">
    <property type="entry name" value="RNA-binding domain, RBD"/>
    <property type="match status" value="1"/>
</dbReference>
<dbReference type="InterPro" id="IPR000504">
    <property type="entry name" value="RRM_dom"/>
</dbReference>
<reference evidence="5" key="1">
    <citation type="submission" date="2022-10" db="EMBL/GenBank/DDBJ databases">
        <authorList>
            <person name="Chen Y."/>
            <person name="Dougan E. K."/>
            <person name="Chan C."/>
            <person name="Rhodes N."/>
            <person name="Thang M."/>
        </authorList>
    </citation>
    <scope>NUCLEOTIDE SEQUENCE</scope>
</reference>
<dbReference type="OrthoDB" id="437636at2759"/>
<dbReference type="AlphaFoldDB" id="A0A9P1DEL0"/>
<evidence type="ECO:0000259" key="4">
    <source>
        <dbReference type="PROSITE" id="PS50102"/>
    </source>
</evidence>
<evidence type="ECO:0000313" key="7">
    <source>
        <dbReference type="EMBL" id="CAL4796122.1"/>
    </source>
</evidence>
<dbReference type="PROSITE" id="PS50102">
    <property type="entry name" value="RRM"/>
    <property type="match status" value="1"/>
</dbReference>
<dbReference type="Proteomes" id="UP001152797">
    <property type="component" value="Unassembled WGS sequence"/>
</dbReference>
<evidence type="ECO:0000256" key="3">
    <source>
        <dbReference type="SAM" id="MobiDB-lite"/>
    </source>
</evidence>
<dbReference type="EMBL" id="CAMXCT020004390">
    <property type="protein sequence ID" value="CAL1162185.1"/>
    <property type="molecule type" value="Genomic_DNA"/>
</dbReference>
<reference evidence="6" key="2">
    <citation type="submission" date="2024-04" db="EMBL/GenBank/DDBJ databases">
        <authorList>
            <person name="Chen Y."/>
            <person name="Shah S."/>
            <person name="Dougan E. K."/>
            <person name="Thang M."/>
            <person name="Chan C."/>
        </authorList>
    </citation>
    <scope>NUCLEOTIDE SEQUENCE [LARGE SCALE GENOMIC DNA]</scope>
</reference>
<protein>
    <submittedName>
        <fullName evidence="7">Mitogen-activated protein kinase kinase kinase A</fullName>
    </submittedName>
</protein>
<proteinExistence type="predicted"/>
<dbReference type="CDD" id="cd00590">
    <property type="entry name" value="RRM_SF"/>
    <property type="match status" value="1"/>
</dbReference>
<keyword evidence="2" id="KW-0175">Coiled coil</keyword>
<keyword evidence="1" id="KW-0694">RNA-binding</keyword>
<dbReference type="GO" id="GO:0016301">
    <property type="term" value="F:kinase activity"/>
    <property type="evidence" value="ECO:0007669"/>
    <property type="project" value="UniProtKB-KW"/>
</dbReference>
<evidence type="ECO:0000313" key="5">
    <source>
        <dbReference type="EMBL" id="CAI4008810.1"/>
    </source>
</evidence>
<keyword evidence="7" id="KW-0808">Transferase</keyword>
<name>A0A9P1DEL0_9DINO</name>
<feature type="domain" description="RRM" evidence="4">
    <location>
        <begin position="250"/>
        <end position="340"/>
    </location>
</feature>
<feature type="compositionally biased region" description="Low complexity" evidence="3">
    <location>
        <begin position="371"/>
        <end position="389"/>
    </location>
</feature>
<dbReference type="EMBL" id="CAMXCT010004390">
    <property type="protein sequence ID" value="CAI4008810.1"/>
    <property type="molecule type" value="Genomic_DNA"/>
</dbReference>
<comment type="caution">
    <text evidence="5">The sequence shown here is derived from an EMBL/GenBank/DDBJ whole genome shotgun (WGS) entry which is preliminary data.</text>
</comment>
<sequence length="389" mass="42414">MSPTSSPVSPQSLFDAIPSGNNHWVNTVMETAPFLDEQGIFQAVGILDEALTSVRHRKAIDALMANVNQAQVGMMNLGAAESLRQQVQTEQLMLLQRLQLLHNKYPNLGGQVNSFGMQGLPVAPGLNMPPEGPDGSNFNFMPMMGAQQRTDTACKALADAMGQQAACQAQQELLNALSREIELIKQVMAFAETTLPEPPVQTAQESRMKVAFDMGADYKNDKSWKVPRQANTVQTLSTSLQLLSKEDPDKLIIVRRINKLGFKASRKLKQYFGEFGNVVRVLIAHSTCRDLKDSEGKVRQRPSSLGFVQMASAEAVRKALALGTEQEVEGATILVQKFERQANAKGDLATPEAANMPDVKSGEAFWRQDTTKSNASTAETSSATTESDS</sequence>
<dbReference type="Gene3D" id="3.30.70.330">
    <property type="match status" value="1"/>
</dbReference>
<organism evidence="5">
    <name type="scientific">Cladocopium goreaui</name>
    <dbReference type="NCBI Taxonomy" id="2562237"/>
    <lineage>
        <taxon>Eukaryota</taxon>
        <taxon>Sar</taxon>
        <taxon>Alveolata</taxon>
        <taxon>Dinophyceae</taxon>
        <taxon>Suessiales</taxon>
        <taxon>Symbiodiniaceae</taxon>
        <taxon>Cladocopium</taxon>
    </lineage>
</organism>
<keyword evidence="7" id="KW-0418">Kinase</keyword>
<dbReference type="InterPro" id="IPR035979">
    <property type="entry name" value="RBD_domain_sf"/>
</dbReference>
<dbReference type="GO" id="GO:0003723">
    <property type="term" value="F:RNA binding"/>
    <property type="evidence" value="ECO:0007669"/>
    <property type="project" value="UniProtKB-UniRule"/>
</dbReference>